<dbReference type="Gene3D" id="3.40.50.1820">
    <property type="entry name" value="alpha/beta hydrolase"/>
    <property type="match status" value="1"/>
</dbReference>
<evidence type="ECO:0000256" key="1">
    <source>
        <dbReference type="ARBA" id="ARBA00022801"/>
    </source>
</evidence>
<comment type="caution">
    <text evidence="4">The sequence shown here is derived from an EMBL/GenBank/DDBJ whole genome shotgun (WGS) entry which is preliminary data.</text>
</comment>
<keyword evidence="3" id="KW-0443">Lipid metabolism</keyword>
<evidence type="ECO:0000256" key="2">
    <source>
        <dbReference type="ARBA" id="ARBA00022963"/>
    </source>
</evidence>
<accession>A0ABT1UXK3</accession>
<dbReference type="EMBL" id="JANIAA010000006">
    <property type="protein sequence ID" value="MCQ8189270.1"/>
    <property type="molecule type" value="Genomic_DNA"/>
</dbReference>
<gene>
    <name evidence="4" type="ORF">NP777_13550</name>
</gene>
<dbReference type="RefSeq" id="WP_256650379.1">
    <property type="nucleotide sequence ID" value="NZ_JANIAA010000006.1"/>
</dbReference>
<organism evidence="4 5">
    <name type="scientific">Streptomyces rugosispiralis</name>
    <dbReference type="NCBI Taxonomy" id="2967341"/>
    <lineage>
        <taxon>Bacteria</taxon>
        <taxon>Bacillati</taxon>
        <taxon>Actinomycetota</taxon>
        <taxon>Actinomycetes</taxon>
        <taxon>Kitasatosporales</taxon>
        <taxon>Streptomycetaceae</taxon>
        <taxon>Streptomyces</taxon>
    </lineage>
</organism>
<dbReference type="PANTHER" id="PTHR10272">
    <property type="entry name" value="PLATELET-ACTIVATING FACTOR ACETYLHYDROLASE"/>
    <property type="match status" value="1"/>
</dbReference>
<keyword evidence="5" id="KW-1185">Reference proteome</keyword>
<dbReference type="Pfam" id="PF03403">
    <property type="entry name" value="PAF-AH_p_II"/>
    <property type="match status" value="1"/>
</dbReference>
<dbReference type="GO" id="GO:0016787">
    <property type="term" value="F:hydrolase activity"/>
    <property type="evidence" value="ECO:0007669"/>
    <property type="project" value="UniProtKB-KW"/>
</dbReference>
<dbReference type="PROSITE" id="PS51318">
    <property type="entry name" value="TAT"/>
    <property type="match status" value="1"/>
</dbReference>
<evidence type="ECO:0000256" key="3">
    <source>
        <dbReference type="ARBA" id="ARBA00023098"/>
    </source>
</evidence>
<evidence type="ECO:0000313" key="4">
    <source>
        <dbReference type="EMBL" id="MCQ8189270.1"/>
    </source>
</evidence>
<keyword evidence="1 4" id="KW-0378">Hydrolase</keyword>
<sequence length="425" mass="45543">MTTRTSDAGPRRRTLLAATALAAVGVGAARSKAVAAPVARRVRLTLPAPTGPYPVGTVSHRLVDHHRPDPWVASRPSRELMVSVRYPARDVERYPRAAQMSPGEAAGFDRLNNFGGVPRGRVDWAATRTFAHQGAPPARARRGAACPVVLYSPGVGDPRSLGTTLTDELASRGYVVISVDHTYDASAVEFPDGRIETSRLPAEYERAEREGTVVELLRKTCAVRVADLRLVLDRLETIAPTPLDPSATGAFGQSAGGFAALQAMHDDRRIAAAANLDGLLAYVQEDHDPGPLSTVAADGVDRPVLLMGKDGNDHHTVPSWGALWEHGSGPRLDLTLLGSGHATYTDATSMLPRIAARLRLPKEMVTAAIGTVTPERAVAVQRAYVPAFFDRELRHRDDGGLLDGPSARYPEVRFVDWAPSGRPGV</sequence>
<dbReference type="InterPro" id="IPR029058">
    <property type="entry name" value="AB_hydrolase_fold"/>
</dbReference>
<reference evidence="4 5" key="1">
    <citation type="submission" date="2022-07" db="EMBL/GenBank/DDBJ databases">
        <authorList>
            <person name="Phongsopitanun W."/>
            <person name="Tanasupawat S."/>
        </authorList>
    </citation>
    <scope>NUCLEOTIDE SEQUENCE [LARGE SCALE GENOMIC DNA]</scope>
    <source>
        <strain evidence="4 5">RCU-064</strain>
    </source>
</reference>
<evidence type="ECO:0000313" key="5">
    <source>
        <dbReference type="Proteomes" id="UP001204746"/>
    </source>
</evidence>
<dbReference type="InterPro" id="IPR006311">
    <property type="entry name" value="TAT_signal"/>
</dbReference>
<dbReference type="SUPFAM" id="SSF53474">
    <property type="entry name" value="alpha/beta-Hydrolases"/>
    <property type="match status" value="1"/>
</dbReference>
<dbReference type="Proteomes" id="UP001204746">
    <property type="component" value="Unassembled WGS sequence"/>
</dbReference>
<dbReference type="PANTHER" id="PTHR10272:SF0">
    <property type="entry name" value="PLATELET-ACTIVATING FACTOR ACETYLHYDROLASE"/>
    <property type="match status" value="1"/>
</dbReference>
<keyword evidence="2" id="KW-0442">Lipid degradation</keyword>
<protein>
    <submittedName>
        <fullName evidence="4">Hydrolase</fullName>
    </submittedName>
</protein>
<proteinExistence type="predicted"/>
<name>A0ABT1UXK3_9ACTN</name>